<keyword evidence="2" id="KW-1185">Reference proteome</keyword>
<dbReference type="EMBL" id="PDUG01000003">
    <property type="protein sequence ID" value="PIC42938.1"/>
    <property type="molecule type" value="Genomic_DNA"/>
</dbReference>
<accession>A0A2G5UTU8</accession>
<dbReference type="AlphaFoldDB" id="A0A2G5UTU8"/>
<organism evidence="1 2">
    <name type="scientific">Caenorhabditis nigoni</name>
    <dbReference type="NCBI Taxonomy" id="1611254"/>
    <lineage>
        <taxon>Eukaryota</taxon>
        <taxon>Metazoa</taxon>
        <taxon>Ecdysozoa</taxon>
        <taxon>Nematoda</taxon>
        <taxon>Chromadorea</taxon>
        <taxon>Rhabditida</taxon>
        <taxon>Rhabditina</taxon>
        <taxon>Rhabditomorpha</taxon>
        <taxon>Rhabditoidea</taxon>
        <taxon>Rhabditidae</taxon>
        <taxon>Peloderinae</taxon>
        <taxon>Caenorhabditis</taxon>
    </lineage>
</organism>
<protein>
    <submittedName>
        <fullName evidence="1">Uncharacterized protein</fullName>
    </submittedName>
</protein>
<reference evidence="2" key="1">
    <citation type="submission" date="2017-10" db="EMBL/GenBank/DDBJ databases">
        <title>Rapid genome shrinkage in a self-fertile nematode reveals novel sperm competition proteins.</title>
        <authorList>
            <person name="Yin D."/>
            <person name="Schwarz E.M."/>
            <person name="Thomas C.G."/>
            <person name="Felde R.L."/>
            <person name="Korf I.F."/>
            <person name="Cutter A.D."/>
            <person name="Schartner C.M."/>
            <person name="Ralston E.J."/>
            <person name="Meyer B.J."/>
            <person name="Haag E.S."/>
        </authorList>
    </citation>
    <scope>NUCLEOTIDE SEQUENCE [LARGE SCALE GENOMIC DNA]</scope>
    <source>
        <strain evidence="2">JU1422</strain>
    </source>
</reference>
<sequence>MLFEKHQKTAKIASKMIFSEKIRAPEKHEDDENDFRNFAKILLMKNDESGKNFIKIGEGRFWVNFSCHVGDHMVKPHFFAHFGLKLIVDPG</sequence>
<evidence type="ECO:0000313" key="1">
    <source>
        <dbReference type="EMBL" id="PIC42938.1"/>
    </source>
</evidence>
<evidence type="ECO:0000313" key="2">
    <source>
        <dbReference type="Proteomes" id="UP000230233"/>
    </source>
</evidence>
<name>A0A2G5UTU8_9PELO</name>
<dbReference type="Proteomes" id="UP000230233">
    <property type="component" value="Chromosome III"/>
</dbReference>
<comment type="caution">
    <text evidence="1">The sequence shown here is derived from an EMBL/GenBank/DDBJ whole genome shotgun (WGS) entry which is preliminary data.</text>
</comment>
<gene>
    <name evidence="1" type="primary">Cnig_chr_III.g9851</name>
    <name evidence="1" type="ORF">B9Z55_009851</name>
</gene>
<proteinExistence type="predicted"/>